<evidence type="ECO:0000313" key="7">
    <source>
        <dbReference type="EMBL" id="MBK9797304.1"/>
    </source>
</evidence>
<organism evidence="7 8">
    <name type="scientific">Candidatus Geothrix skivensis</name>
    <dbReference type="NCBI Taxonomy" id="2954439"/>
    <lineage>
        <taxon>Bacteria</taxon>
        <taxon>Pseudomonadati</taxon>
        <taxon>Acidobacteriota</taxon>
        <taxon>Holophagae</taxon>
        <taxon>Holophagales</taxon>
        <taxon>Holophagaceae</taxon>
        <taxon>Geothrix</taxon>
    </lineage>
</organism>
<dbReference type="PANTHER" id="PTHR30632:SF14">
    <property type="entry name" value="TUNGSTATE_MOLYBDATE_CHROMATE-BINDING PROTEIN MODA"/>
    <property type="match status" value="1"/>
</dbReference>
<protein>
    <submittedName>
        <fullName evidence="7">Molybdate ABC transporter substrate-binding protein</fullName>
    </submittedName>
</protein>
<keyword evidence="2 6" id="KW-0500">Molybdenum</keyword>
<evidence type="ECO:0000313" key="8">
    <source>
        <dbReference type="Proteomes" id="UP000886657"/>
    </source>
</evidence>
<dbReference type="FunFam" id="3.40.190.10:FF:000035">
    <property type="entry name" value="Molybdate ABC transporter substrate-binding protein"/>
    <property type="match status" value="1"/>
</dbReference>
<dbReference type="InterPro" id="IPR005950">
    <property type="entry name" value="ModA"/>
</dbReference>
<gene>
    <name evidence="7" type="primary">modA</name>
    <name evidence="7" type="ORF">IPP58_12565</name>
</gene>
<dbReference type="Gene3D" id="3.40.190.10">
    <property type="entry name" value="Periplasmic binding protein-like II"/>
    <property type="match status" value="2"/>
</dbReference>
<evidence type="ECO:0000256" key="4">
    <source>
        <dbReference type="ARBA" id="ARBA00022729"/>
    </source>
</evidence>
<dbReference type="GO" id="GO:1901359">
    <property type="term" value="F:tungstate binding"/>
    <property type="evidence" value="ECO:0007669"/>
    <property type="project" value="UniProtKB-ARBA"/>
</dbReference>
<comment type="caution">
    <text evidence="7">The sequence shown here is derived from an EMBL/GenBank/DDBJ whole genome shotgun (WGS) entry which is preliminary data.</text>
</comment>
<accession>A0A9D7SGL3</accession>
<feature type="binding site" evidence="6">
    <location>
        <position position="132"/>
    </location>
    <ligand>
        <name>molybdate</name>
        <dbReference type="ChEBI" id="CHEBI:36264"/>
    </ligand>
</feature>
<dbReference type="PANTHER" id="PTHR30632">
    <property type="entry name" value="MOLYBDATE-BINDING PERIPLASMIC PROTEIN"/>
    <property type="match status" value="1"/>
</dbReference>
<comment type="similarity">
    <text evidence="1">Belongs to the bacterial solute-binding protein ModA family.</text>
</comment>
<name>A0A9D7SGL3_9BACT</name>
<reference evidence="7" key="1">
    <citation type="submission" date="2020-10" db="EMBL/GenBank/DDBJ databases">
        <title>Connecting structure to function with the recovery of over 1000 high-quality activated sludge metagenome-assembled genomes encoding full-length rRNA genes using long-read sequencing.</title>
        <authorList>
            <person name="Singleton C.M."/>
            <person name="Petriglieri F."/>
            <person name="Kristensen J.M."/>
            <person name="Kirkegaard R.H."/>
            <person name="Michaelsen T.Y."/>
            <person name="Andersen M.H."/>
            <person name="Karst S.M."/>
            <person name="Dueholm M.S."/>
            <person name="Nielsen P.H."/>
            <person name="Albertsen M."/>
        </authorList>
    </citation>
    <scope>NUCLEOTIDE SEQUENCE</scope>
    <source>
        <strain evidence="7">Skiv_18-Q3-R9-52_MAXAC.067</strain>
    </source>
</reference>
<evidence type="ECO:0000256" key="2">
    <source>
        <dbReference type="ARBA" id="ARBA00022505"/>
    </source>
</evidence>
<dbReference type="GO" id="GO:0046872">
    <property type="term" value="F:metal ion binding"/>
    <property type="evidence" value="ECO:0007669"/>
    <property type="project" value="UniProtKB-KW"/>
</dbReference>
<dbReference type="InterPro" id="IPR050682">
    <property type="entry name" value="ModA/WtpA"/>
</dbReference>
<dbReference type="CDD" id="cd13539">
    <property type="entry name" value="PBP2_AvModA"/>
    <property type="match status" value="1"/>
</dbReference>
<dbReference type="Proteomes" id="UP000886657">
    <property type="component" value="Unassembled WGS sequence"/>
</dbReference>
<dbReference type="NCBIfam" id="TIGR01256">
    <property type="entry name" value="modA"/>
    <property type="match status" value="1"/>
</dbReference>
<dbReference type="SUPFAM" id="SSF53850">
    <property type="entry name" value="Periplasmic binding protein-like II"/>
    <property type="match status" value="1"/>
</dbReference>
<proteinExistence type="inferred from homology"/>
<evidence type="ECO:0000256" key="5">
    <source>
        <dbReference type="ARBA" id="ARBA00062515"/>
    </source>
</evidence>
<feature type="binding site" evidence="6">
    <location>
        <position position="21"/>
    </location>
    <ligand>
        <name>molybdate</name>
        <dbReference type="ChEBI" id="CHEBI:36264"/>
    </ligand>
</feature>
<dbReference type="PIRSF" id="PIRSF004846">
    <property type="entry name" value="ModA"/>
    <property type="match status" value="1"/>
</dbReference>
<evidence type="ECO:0000256" key="6">
    <source>
        <dbReference type="PIRSR" id="PIRSR004846-1"/>
    </source>
</evidence>
<dbReference type="AlphaFoldDB" id="A0A9D7SGL3"/>
<dbReference type="GO" id="GO:0030973">
    <property type="term" value="F:molybdate ion binding"/>
    <property type="evidence" value="ECO:0007669"/>
    <property type="project" value="InterPro"/>
</dbReference>
<dbReference type="InterPro" id="IPR044084">
    <property type="entry name" value="AvModA-like_subst-bd"/>
</dbReference>
<dbReference type="EMBL" id="JADKIO010000009">
    <property type="protein sequence ID" value="MBK9797304.1"/>
    <property type="molecule type" value="Genomic_DNA"/>
</dbReference>
<comment type="subunit">
    <text evidence="5">The complex is composed of two ATP-binding proteins (ModC), two transmembrane proteins (ModB) and a solute-binding protein (ModA).</text>
</comment>
<sequence>MKGAFLKANPGIEVAVTYGSSGNVYAQLLNKAPFDLFLSADLSYPKKLVEAGAADGTTEFLYSRGHLVLWVPKASPIPIEQLGMKALLHPAARKVAIANPRHAPYGRAAEAALTKLGLLEAVTPRLVFGENVGQTAQFVQTGAADIGILALSLAKAPVMAASGRFWEVPQDAHPPLDQGGVILNHARNRADALAFRAFMRSPEGVEILRHYGFVVDGR</sequence>
<keyword evidence="4" id="KW-0732">Signal</keyword>
<dbReference type="Pfam" id="PF13531">
    <property type="entry name" value="SBP_bac_11"/>
    <property type="match status" value="1"/>
</dbReference>
<evidence type="ECO:0000256" key="3">
    <source>
        <dbReference type="ARBA" id="ARBA00022723"/>
    </source>
</evidence>
<evidence type="ECO:0000256" key="1">
    <source>
        <dbReference type="ARBA" id="ARBA00009175"/>
    </source>
</evidence>
<keyword evidence="3 6" id="KW-0479">Metal-binding</keyword>
<dbReference type="GO" id="GO:0015689">
    <property type="term" value="P:molybdate ion transport"/>
    <property type="evidence" value="ECO:0007669"/>
    <property type="project" value="InterPro"/>
</dbReference>